<dbReference type="InterPro" id="IPR016181">
    <property type="entry name" value="Acyl_CoA_acyltransferase"/>
</dbReference>
<dbReference type="EMBL" id="JBHMDG010000022">
    <property type="protein sequence ID" value="MFB9314637.1"/>
    <property type="molecule type" value="Genomic_DNA"/>
</dbReference>
<name>A0ABV5KD25_9ACTN</name>
<dbReference type="PANTHER" id="PTHR43877">
    <property type="entry name" value="AMINOALKYLPHOSPHONATE N-ACETYLTRANSFERASE-RELATED-RELATED"/>
    <property type="match status" value="1"/>
</dbReference>
<keyword evidence="5" id="KW-1185">Reference proteome</keyword>
<evidence type="ECO:0000256" key="1">
    <source>
        <dbReference type="ARBA" id="ARBA00022679"/>
    </source>
</evidence>
<feature type="domain" description="N-acetyltransferase" evidence="3">
    <location>
        <begin position="4"/>
        <end position="141"/>
    </location>
</feature>
<comment type="caution">
    <text evidence="4">The sequence shown here is derived from an EMBL/GenBank/DDBJ whole genome shotgun (WGS) entry which is preliminary data.</text>
</comment>
<evidence type="ECO:0000259" key="3">
    <source>
        <dbReference type="PROSITE" id="PS51186"/>
    </source>
</evidence>
<evidence type="ECO:0000313" key="5">
    <source>
        <dbReference type="Proteomes" id="UP001589750"/>
    </source>
</evidence>
<proteinExistence type="predicted"/>
<gene>
    <name evidence="4" type="ORF">ACFFRI_16385</name>
</gene>
<evidence type="ECO:0000256" key="2">
    <source>
        <dbReference type="ARBA" id="ARBA00023315"/>
    </source>
</evidence>
<dbReference type="RefSeq" id="WP_140011195.1">
    <property type="nucleotide sequence ID" value="NZ_JBHMDG010000022.1"/>
</dbReference>
<dbReference type="InterPro" id="IPR050832">
    <property type="entry name" value="Bact_Acetyltransf"/>
</dbReference>
<keyword evidence="2 4" id="KW-0012">Acyltransferase</keyword>
<accession>A0ABV5KD25</accession>
<dbReference type="SUPFAM" id="SSF55729">
    <property type="entry name" value="Acyl-CoA N-acyltransferases (Nat)"/>
    <property type="match status" value="1"/>
</dbReference>
<keyword evidence="1 4" id="KW-0808">Transferase</keyword>
<dbReference type="Gene3D" id="3.40.630.30">
    <property type="match status" value="1"/>
</dbReference>
<sequence length="141" mass="15688">MSEPVLRPATGADVDRLLAFWLEAGENDARPSDSADAVRRQLERDPDALVVVELDGRILGSVIAGWDGWRAHLYRLAVHPDARRRGLGRLLLDHVERRFAALGAARIDAMVLEGNDLGQSVWRAAGYAPQDDWRRWVKALG</sequence>
<protein>
    <submittedName>
        <fullName evidence="4">GNAT family N-acetyltransferase</fullName>
        <ecNumber evidence="4">2.3.1.-</ecNumber>
    </submittedName>
</protein>
<dbReference type="Proteomes" id="UP001589750">
    <property type="component" value="Unassembled WGS sequence"/>
</dbReference>
<dbReference type="EC" id="2.3.1.-" evidence="4"/>
<dbReference type="InterPro" id="IPR000182">
    <property type="entry name" value="GNAT_dom"/>
</dbReference>
<dbReference type="PROSITE" id="PS51186">
    <property type="entry name" value="GNAT"/>
    <property type="match status" value="1"/>
</dbReference>
<reference evidence="4 5" key="1">
    <citation type="submission" date="2024-09" db="EMBL/GenBank/DDBJ databases">
        <authorList>
            <person name="Sun Q."/>
            <person name="Mori K."/>
        </authorList>
    </citation>
    <scope>NUCLEOTIDE SEQUENCE [LARGE SCALE GENOMIC DNA]</scope>
    <source>
        <strain evidence="4 5">JCM 9626</strain>
    </source>
</reference>
<organism evidence="4 5">
    <name type="scientific">Nocardioides plantarum</name>
    <dbReference type="NCBI Taxonomy" id="29299"/>
    <lineage>
        <taxon>Bacteria</taxon>
        <taxon>Bacillati</taxon>
        <taxon>Actinomycetota</taxon>
        <taxon>Actinomycetes</taxon>
        <taxon>Propionibacteriales</taxon>
        <taxon>Nocardioidaceae</taxon>
        <taxon>Nocardioides</taxon>
    </lineage>
</organism>
<dbReference type="GO" id="GO:0016746">
    <property type="term" value="F:acyltransferase activity"/>
    <property type="evidence" value="ECO:0007669"/>
    <property type="project" value="UniProtKB-KW"/>
</dbReference>
<evidence type="ECO:0000313" key="4">
    <source>
        <dbReference type="EMBL" id="MFB9314637.1"/>
    </source>
</evidence>
<dbReference type="Pfam" id="PF00583">
    <property type="entry name" value="Acetyltransf_1"/>
    <property type="match status" value="1"/>
</dbReference>